<dbReference type="PANTHER" id="PTHR10071">
    <property type="entry name" value="TRANSCRIPTION FACTOR GATA FAMILY MEMBER"/>
    <property type="match status" value="1"/>
</dbReference>
<evidence type="ECO:0000256" key="2">
    <source>
        <dbReference type="ARBA" id="ARBA00022723"/>
    </source>
</evidence>
<dbReference type="PROSITE" id="PS00344">
    <property type="entry name" value="GATA_ZN_FINGER_1"/>
    <property type="match status" value="1"/>
</dbReference>
<keyword evidence="7" id="KW-0539">Nucleus</keyword>
<dbReference type="CDD" id="cd00202">
    <property type="entry name" value="ZnF_GATA"/>
    <property type="match status" value="1"/>
</dbReference>
<keyword evidence="3 8" id="KW-0863">Zinc-finger</keyword>
<dbReference type="InterPro" id="IPR039355">
    <property type="entry name" value="Transcription_factor_GATA"/>
</dbReference>
<name>A0A8H7BUK4_9FUNG</name>
<keyword evidence="2" id="KW-0479">Metal-binding</keyword>
<dbReference type="GO" id="GO:0008270">
    <property type="term" value="F:zinc ion binding"/>
    <property type="evidence" value="ECO:0007669"/>
    <property type="project" value="UniProtKB-KW"/>
</dbReference>
<keyword evidence="6" id="KW-0804">Transcription</keyword>
<dbReference type="PRINTS" id="PR00619">
    <property type="entry name" value="GATAZNFINGER"/>
</dbReference>
<gene>
    <name evidence="11" type="primary">CIR1_4</name>
    <name evidence="11" type="ORF">EC973_005026</name>
</gene>
<dbReference type="PANTHER" id="PTHR10071:SF335">
    <property type="entry name" value="IRON-SENSING TRANSCRIPTIONAL REPRESSOR-RELATED"/>
    <property type="match status" value="1"/>
</dbReference>
<keyword evidence="12" id="KW-1185">Reference proteome</keyword>
<protein>
    <submittedName>
        <fullName evidence="11">Putative electron transfer flavoprotein subunit</fullName>
    </submittedName>
</protein>
<evidence type="ECO:0000256" key="9">
    <source>
        <dbReference type="SAM" id="MobiDB-lite"/>
    </source>
</evidence>
<dbReference type="Proteomes" id="UP000605846">
    <property type="component" value="Unassembled WGS sequence"/>
</dbReference>
<proteinExistence type="predicted"/>
<feature type="compositionally biased region" description="Polar residues" evidence="9">
    <location>
        <begin position="207"/>
        <end position="221"/>
    </location>
</feature>
<dbReference type="InterPro" id="IPR000679">
    <property type="entry name" value="Znf_GATA"/>
</dbReference>
<dbReference type="EMBL" id="JABAYA010000029">
    <property type="protein sequence ID" value="KAF7728995.1"/>
    <property type="molecule type" value="Genomic_DNA"/>
</dbReference>
<dbReference type="GO" id="GO:0005634">
    <property type="term" value="C:nucleus"/>
    <property type="evidence" value="ECO:0007669"/>
    <property type="project" value="UniProtKB-SubCell"/>
</dbReference>
<dbReference type="GO" id="GO:0045944">
    <property type="term" value="P:positive regulation of transcription by RNA polymerase II"/>
    <property type="evidence" value="ECO:0007669"/>
    <property type="project" value="TreeGrafter"/>
</dbReference>
<dbReference type="SUPFAM" id="SSF57716">
    <property type="entry name" value="Glucocorticoid receptor-like (DNA-binding domain)"/>
    <property type="match status" value="1"/>
</dbReference>
<dbReference type="FunFam" id="3.30.50.10:FF:000007">
    <property type="entry name" value="Nitrogen regulatory AreA, N-terminal"/>
    <property type="match status" value="1"/>
</dbReference>
<feature type="compositionally biased region" description="Low complexity" evidence="9">
    <location>
        <begin position="230"/>
        <end position="247"/>
    </location>
</feature>
<keyword evidence="4" id="KW-0862">Zinc</keyword>
<sequence length="387" mass="42317">MRPPTLKRNNTRKQETGGNDCGGGLTSGSCPGGGHCNGTGGSASCAGCPAFNQHQVNRQALICANCRATTTPLWRRDEAGNTICNACGLYYKLHNVHRPVSMKRSVIKRRKRIIVADGPTEEHETDDESEMSTPALVNDTGSSSGSPPAEMEKMPVVRKRRSAGTENRVKRSKMPIQHEVPAIEDYIVPKRTAPPLSVPAVAMHPSDPSSERPNSQQQQHRPSAEPPTMPSTVTTPPTNTPTPTTGILPLPQIYTANQSPRYQPIDDKFFFRSPEEVHTTMALPPISSERQSAHRLESMFARRRSSSTSSTYSLPPISLPPLSTTPRAPSASPVLAQQRAELADFDHVLERLHRARKQAKPEHVFALSQLTQMLADIASKAEAVVWH</sequence>
<feature type="domain" description="GATA-type" evidence="10">
    <location>
        <begin position="57"/>
        <end position="110"/>
    </location>
</feature>
<dbReference type="GO" id="GO:0000981">
    <property type="term" value="F:DNA-binding transcription factor activity, RNA polymerase II-specific"/>
    <property type="evidence" value="ECO:0007669"/>
    <property type="project" value="TreeGrafter"/>
</dbReference>
<feature type="region of interest" description="Disordered" evidence="9">
    <location>
        <begin position="197"/>
        <end position="247"/>
    </location>
</feature>
<dbReference type="InterPro" id="IPR013088">
    <property type="entry name" value="Znf_NHR/GATA"/>
</dbReference>
<dbReference type="GO" id="GO:0000122">
    <property type="term" value="P:negative regulation of transcription by RNA polymerase II"/>
    <property type="evidence" value="ECO:0007669"/>
    <property type="project" value="TreeGrafter"/>
</dbReference>
<feature type="region of interest" description="Disordered" evidence="9">
    <location>
        <begin position="1"/>
        <end position="20"/>
    </location>
</feature>
<dbReference type="PROSITE" id="PS50114">
    <property type="entry name" value="GATA_ZN_FINGER_2"/>
    <property type="match status" value="1"/>
</dbReference>
<evidence type="ECO:0000256" key="3">
    <source>
        <dbReference type="ARBA" id="ARBA00022771"/>
    </source>
</evidence>
<evidence type="ECO:0000256" key="4">
    <source>
        <dbReference type="ARBA" id="ARBA00022833"/>
    </source>
</evidence>
<evidence type="ECO:0000256" key="1">
    <source>
        <dbReference type="ARBA" id="ARBA00004123"/>
    </source>
</evidence>
<comment type="subcellular location">
    <subcellularLocation>
        <location evidence="1">Nucleus</location>
    </subcellularLocation>
</comment>
<keyword evidence="5" id="KW-0805">Transcription regulation</keyword>
<dbReference type="OrthoDB" id="515401at2759"/>
<organism evidence="11 12">
    <name type="scientific">Apophysomyces ossiformis</name>
    <dbReference type="NCBI Taxonomy" id="679940"/>
    <lineage>
        <taxon>Eukaryota</taxon>
        <taxon>Fungi</taxon>
        <taxon>Fungi incertae sedis</taxon>
        <taxon>Mucoromycota</taxon>
        <taxon>Mucoromycotina</taxon>
        <taxon>Mucoromycetes</taxon>
        <taxon>Mucorales</taxon>
        <taxon>Mucorineae</taxon>
        <taxon>Mucoraceae</taxon>
        <taxon>Apophysomyces</taxon>
    </lineage>
</organism>
<feature type="compositionally biased region" description="Low complexity" evidence="9">
    <location>
        <begin position="306"/>
        <end position="327"/>
    </location>
</feature>
<dbReference type="AlphaFoldDB" id="A0A8H7BUK4"/>
<comment type="caution">
    <text evidence="11">The sequence shown here is derived from an EMBL/GenBank/DDBJ whole genome shotgun (WGS) entry which is preliminary data.</text>
</comment>
<reference evidence="11" key="1">
    <citation type="submission" date="2020-01" db="EMBL/GenBank/DDBJ databases">
        <title>Genome Sequencing of Three Apophysomyces-Like Fungal Strains Confirms a Novel Fungal Genus in the Mucoromycota with divergent Burkholderia-like Endosymbiotic Bacteria.</title>
        <authorList>
            <person name="Stajich J.E."/>
            <person name="Macias A.M."/>
            <person name="Carter-House D."/>
            <person name="Lovett B."/>
            <person name="Kasson L.R."/>
            <person name="Berry K."/>
            <person name="Grigoriev I."/>
            <person name="Chang Y."/>
            <person name="Spatafora J."/>
            <person name="Kasson M.T."/>
        </authorList>
    </citation>
    <scope>NUCLEOTIDE SEQUENCE</scope>
    <source>
        <strain evidence="11">NRRL A-21654</strain>
    </source>
</reference>
<evidence type="ECO:0000256" key="5">
    <source>
        <dbReference type="ARBA" id="ARBA00023015"/>
    </source>
</evidence>
<feature type="region of interest" description="Disordered" evidence="9">
    <location>
        <begin position="118"/>
        <end position="172"/>
    </location>
</feature>
<evidence type="ECO:0000256" key="8">
    <source>
        <dbReference type="PROSITE-ProRule" id="PRU00094"/>
    </source>
</evidence>
<evidence type="ECO:0000256" key="7">
    <source>
        <dbReference type="ARBA" id="ARBA00023242"/>
    </source>
</evidence>
<evidence type="ECO:0000313" key="11">
    <source>
        <dbReference type="EMBL" id="KAF7728995.1"/>
    </source>
</evidence>
<dbReference type="Pfam" id="PF00320">
    <property type="entry name" value="GATA"/>
    <property type="match status" value="1"/>
</dbReference>
<evidence type="ECO:0000256" key="6">
    <source>
        <dbReference type="ARBA" id="ARBA00023163"/>
    </source>
</evidence>
<accession>A0A8H7BUK4</accession>
<dbReference type="GO" id="GO:0000978">
    <property type="term" value="F:RNA polymerase II cis-regulatory region sequence-specific DNA binding"/>
    <property type="evidence" value="ECO:0007669"/>
    <property type="project" value="TreeGrafter"/>
</dbReference>
<evidence type="ECO:0000313" key="12">
    <source>
        <dbReference type="Proteomes" id="UP000605846"/>
    </source>
</evidence>
<dbReference type="Gene3D" id="3.30.50.10">
    <property type="entry name" value="Erythroid Transcription Factor GATA-1, subunit A"/>
    <property type="match status" value="1"/>
</dbReference>
<dbReference type="SMART" id="SM00401">
    <property type="entry name" value="ZnF_GATA"/>
    <property type="match status" value="1"/>
</dbReference>
<evidence type="ECO:0000259" key="10">
    <source>
        <dbReference type="PROSITE" id="PS50114"/>
    </source>
</evidence>
<feature type="region of interest" description="Disordered" evidence="9">
    <location>
        <begin position="303"/>
        <end position="330"/>
    </location>
</feature>